<dbReference type="AlphaFoldDB" id="A0A1M5RKQ4"/>
<name>A0A1M5RKQ4_9GAMM</name>
<accession>A0A1M5RKQ4</accession>
<evidence type="ECO:0000313" key="1">
    <source>
        <dbReference type="EMBL" id="SHH26719.1"/>
    </source>
</evidence>
<dbReference type="EMBL" id="FQXA01000005">
    <property type="protein sequence ID" value="SHH26719.1"/>
    <property type="molecule type" value="Genomic_DNA"/>
</dbReference>
<sequence>MDSADQTQQTLVYADGYSYTEFFQAPELPGTPDGNRLISVFHAFFTPDRQPVFTAVEPSAEKLPNANTTADQLA</sequence>
<protein>
    <submittedName>
        <fullName evidence="1">Uncharacterized protein</fullName>
    </submittedName>
</protein>
<dbReference type="RefSeq" id="WP_073301654.1">
    <property type="nucleotide sequence ID" value="NZ_FQXA01000005.1"/>
</dbReference>
<gene>
    <name evidence="1" type="ORF">SAMN02744645_3101</name>
</gene>
<dbReference type="GeneID" id="98638748"/>
<organism evidence="1 2">
    <name type="scientific">Stutzerimonas xanthomarina DSM 18231</name>
    <dbReference type="NCBI Taxonomy" id="1403346"/>
    <lineage>
        <taxon>Bacteria</taxon>
        <taxon>Pseudomonadati</taxon>
        <taxon>Pseudomonadota</taxon>
        <taxon>Gammaproteobacteria</taxon>
        <taxon>Pseudomonadales</taxon>
        <taxon>Pseudomonadaceae</taxon>
        <taxon>Stutzerimonas</taxon>
    </lineage>
</organism>
<evidence type="ECO:0000313" key="2">
    <source>
        <dbReference type="Proteomes" id="UP000184000"/>
    </source>
</evidence>
<reference evidence="1 2" key="1">
    <citation type="submission" date="2016-11" db="EMBL/GenBank/DDBJ databases">
        <authorList>
            <person name="Jaros S."/>
            <person name="Januszkiewicz K."/>
            <person name="Wedrychowicz H."/>
        </authorList>
    </citation>
    <scope>NUCLEOTIDE SEQUENCE [LARGE SCALE GENOMIC DNA]</scope>
    <source>
        <strain evidence="1 2">DSM 18231</strain>
    </source>
</reference>
<proteinExistence type="predicted"/>
<dbReference type="Proteomes" id="UP000184000">
    <property type="component" value="Unassembled WGS sequence"/>
</dbReference>